<dbReference type="SUPFAM" id="SSF53756">
    <property type="entry name" value="UDP-Glycosyltransferase/glycogen phosphorylase"/>
    <property type="match status" value="1"/>
</dbReference>
<dbReference type="EMBL" id="VAHF01000004">
    <property type="protein sequence ID" value="TXG62940.1"/>
    <property type="molecule type" value="Genomic_DNA"/>
</dbReference>
<dbReference type="OrthoDB" id="5835829at2759"/>
<accession>A0A5C7I1B2</accession>
<dbReference type="GO" id="GO:0035251">
    <property type="term" value="F:UDP-glucosyltransferase activity"/>
    <property type="evidence" value="ECO:0007669"/>
    <property type="project" value="InterPro"/>
</dbReference>
<name>A0A5C7I1B2_9ROSI</name>
<dbReference type="PANTHER" id="PTHR48049">
    <property type="entry name" value="GLYCOSYLTRANSFERASE"/>
    <property type="match status" value="1"/>
</dbReference>
<proteinExistence type="inferred from homology"/>
<dbReference type="CDD" id="cd03784">
    <property type="entry name" value="GT1_Gtf-like"/>
    <property type="match status" value="1"/>
</dbReference>
<evidence type="ECO:0000313" key="4">
    <source>
        <dbReference type="Proteomes" id="UP000323000"/>
    </source>
</evidence>
<dbReference type="Pfam" id="PF00201">
    <property type="entry name" value="UDPGT"/>
    <property type="match status" value="1"/>
</dbReference>
<evidence type="ECO:0000313" key="3">
    <source>
        <dbReference type="EMBL" id="TXG62940.1"/>
    </source>
</evidence>
<gene>
    <name evidence="3" type="ORF">EZV62_009934</name>
</gene>
<keyword evidence="2" id="KW-0808">Transferase</keyword>
<dbReference type="AlphaFoldDB" id="A0A5C7I1B2"/>
<dbReference type="Proteomes" id="UP000323000">
    <property type="component" value="Chromosome 4"/>
</dbReference>
<dbReference type="InterPro" id="IPR050481">
    <property type="entry name" value="UDP-glycosyltransf_plant"/>
</dbReference>
<evidence type="ECO:0000256" key="2">
    <source>
        <dbReference type="ARBA" id="ARBA00022679"/>
    </source>
</evidence>
<protein>
    <recommendedName>
        <fullName evidence="5">UDP-glycosyltransferases domain-containing protein</fullName>
    </recommendedName>
</protein>
<sequence>MFPRSAFGHMMPFFQLSISLAKSGVKVSFISTSKNIQRLPKPPPNLSTLINFVEFQLPALENELLPEGAEATVDVTFDQIHAAATDFFGHPEFIVGEARERVRPSPESLTFLPEWVDFPSSLAYRGLETTGMFHGFYGSNASGTTDAERLHKIIQACKAVAVRSCLEYESQYLNLLEKITTKPVTPLGLLPPDQNQKGRDQITDESWINTFQWLDEQKAKIGCFCRVWKIDILVALRKPDWAADDVDALPSGFVERTRDRGVVSIGWAPQLEILGHPSIGGSLFHSGWGSVIKTLHFGHCLVVLPLIIDQPLNARILVDKGLTLEAERREDGSFTRDDIAKALRLGMVSEDGDKLRVRAREAAVIFKDRKLHQPYFDRFVD</sequence>
<comment type="similarity">
    <text evidence="1">Belongs to the UDP-glycosyltransferase family.</text>
</comment>
<evidence type="ECO:0008006" key="5">
    <source>
        <dbReference type="Google" id="ProtNLM"/>
    </source>
</evidence>
<dbReference type="PANTHER" id="PTHR48049:SF57">
    <property type="entry name" value="UDP-GLYCOSYLTRANSFERASE 91C1-LIKE"/>
    <property type="match status" value="1"/>
</dbReference>
<dbReference type="InterPro" id="IPR002213">
    <property type="entry name" value="UDP_glucos_trans"/>
</dbReference>
<keyword evidence="4" id="KW-1185">Reference proteome</keyword>
<reference evidence="4" key="1">
    <citation type="journal article" date="2019" name="Gigascience">
        <title>De novo genome assembly of the endangered Acer yangbiense, a plant species with extremely small populations endemic to Yunnan Province, China.</title>
        <authorList>
            <person name="Yang J."/>
            <person name="Wariss H.M."/>
            <person name="Tao L."/>
            <person name="Zhang R."/>
            <person name="Yun Q."/>
            <person name="Hollingsworth P."/>
            <person name="Dao Z."/>
            <person name="Luo G."/>
            <person name="Guo H."/>
            <person name="Ma Y."/>
            <person name="Sun W."/>
        </authorList>
    </citation>
    <scope>NUCLEOTIDE SEQUENCE [LARGE SCALE GENOMIC DNA]</scope>
    <source>
        <strain evidence="4">cv. Malutang</strain>
    </source>
</reference>
<dbReference type="Gene3D" id="3.40.50.2000">
    <property type="entry name" value="Glycogen Phosphorylase B"/>
    <property type="match status" value="2"/>
</dbReference>
<evidence type="ECO:0000256" key="1">
    <source>
        <dbReference type="ARBA" id="ARBA00009995"/>
    </source>
</evidence>
<comment type="caution">
    <text evidence="3">The sequence shown here is derived from an EMBL/GenBank/DDBJ whole genome shotgun (WGS) entry which is preliminary data.</text>
</comment>
<organism evidence="3 4">
    <name type="scientific">Acer yangbiense</name>
    <dbReference type="NCBI Taxonomy" id="1000413"/>
    <lineage>
        <taxon>Eukaryota</taxon>
        <taxon>Viridiplantae</taxon>
        <taxon>Streptophyta</taxon>
        <taxon>Embryophyta</taxon>
        <taxon>Tracheophyta</taxon>
        <taxon>Spermatophyta</taxon>
        <taxon>Magnoliopsida</taxon>
        <taxon>eudicotyledons</taxon>
        <taxon>Gunneridae</taxon>
        <taxon>Pentapetalae</taxon>
        <taxon>rosids</taxon>
        <taxon>malvids</taxon>
        <taxon>Sapindales</taxon>
        <taxon>Sapindaceae</taxon>
        <taxon>Hippocastanoideae</taxon>
        <taxon>Acereae</taxon>
        <taxon>Acer</taxon>
    </lineage>
</organism>